<keyword evidence="2" id="KW-1185">Reference proteome</keyword>
<gene>
    <name evidence="1" type="ORF">L6164_018536</name>
</gene>
<organism evidence="1 2">
    <name type="scientific">Bauhinia variegata</name>
    <name type="common">Purple orchid tree</name>
    <name type="synonym">Phanera variegata</name>
    <dbReference type="NCBI Taxonomy" id="167791"/>
    <lineage>
        <taxon>Eukaryota</taxon>
        <taxon>Viridiplantae</taxon>
        <taxon>Streptophyta</taxon>
        <taxon>Embryophyta</taxon>
        <taxon>Tracheophyta</taxon>
        <taxon>Spermatophyta</taxon>
        <taxon>Magnoliopsida</taxon>
        <taxon>eudicotyledons</taxon>
        <taxon>Gunneridae</taxon>
        <taxon>Pentapetalae</taxon>
        <taxon>rosids</taxon>
        <taxon>fabids</taxon>
        <taxon>Fabales</taxon>
        <taxon>Fabaceae</taxon>
        <taxon>Cercidoideae</taxon>
        <taxon>Cercideae</taxon>
        <taxon>Bauhiniinae</taxon>
        <taxon>Bauhinia</taxon>
    </lineage>
</organism>
<protein>
    <submittedName>
        <fullName evidence="1">Uncharacterized protein</fullName>
    </submittedName>
</protein>
<name>A0ACB9NGC3_BAUVA</name>
<accession>A0ACB9NGC3</accession>
<reference evidence="1 2" key="1">
    <citation type="journal article" date="2022" name="DNA Res.">
        <title>Chromosomal-level genome assembly of the orchid tree Bauhinia variegata (Leguminosae; Cercidoideae) supports the allotetraploid origin hypothesis of Bauhinia.</title>
        <authorList>
            <person name="Zhong Y."/>
            <person name="Chen Y."/>
            <person name="Zheng D."/>
            <person name="Pang J."/>
            <person name="Liu Y."/>
            <person name="Luo S."/>
            <person name="Meng S."/>
            <person name="Qian L."/>
            <person name="Wei D."/>
            <person name="Dai S."/>
            <person name="Zhou R."/>
        </authorList>
    </citation>
    <scope>NUCLEOTIDE SEQUENCE [LARGE SCALE GENOMIC DNA]</scope>
    <source>
        <strain evidence="1">BV-YZ2020</strain>
    </source>
</reference>
<proteinExistence type="predicted"/>
<sequence>MVVSEAKPWKRKMVIMVAVAVPLVLLILFTFTYLYQTRRKFREKEDQSRQEDMEDLPFFDFLTIANATNGFTKKLGEGGFGPVYKGTLVDGQEIAILAWPKCVEEIKLKETQVKWLVLMVTWHLNMLLMLNLISHAWRLWKEGNVFELIDDCLRHSITVSEVLRCASNTGLLRGSMFMLPCKKLIFGEQILIWYFANDGGEKLLATNL</sequence>
<evidence type="ECO:0000313" key="1">
    <source>
        <dbReference type="EMBL" id="KAI4333770.1"/>
    </source>
</evidence>
<dbReference type="Proteomes" id="UP000828941">
    <property type="component" value="Chromosome 7"/>
</dbReference>
<comment type="caution">
    <text evidence="1">The sequence shown here is derived from an EMBL/GenBank/DDBJ whole genome shotgun (WGS) entry which is preliminary data.</text>
</comment>
<dbReference type="EMBL" id="CM039432">
    <property type="protein sequence ID" value="KAI4333770.1"/>
    <property type="molecule type" value="Genomic_DNA"/>
</dbReference>
<evidence type="ECO:0000313" key="2">
    <source>
        <dbReference type="Proteomes" id="UP000828941"/>
    </source>
</evidence>